<evidence type="ECO:0000256" key="3">
    <source>
        <dbReference type="ARBA" id="ARBA00022741"/>
    </source>
</evidence>
<name>A0A916XWW7_9HYPH</name>
<dbReference type="PROSITE" id="PS50893">
    <property type="entry name" value="ABC_TRANSPORTER_2"/>
    <property type="match status" value="1"/>
</dbReference>
<evidence type="ECO:0000313" key="6">
    <source>
        <dbReference type="EMBL" id="GGD17424.1"/>
    </source>
</evidence>
<comment type="similarity">
    <text evidence="1">Belongs to the ABC transporter superfamily.</text>
</comment>
<dbReference type="SUPFAM" id="SSF50331">
    <property type="entry name" value="MOP-like"/>
    <property type="match status" value="1"/>
</dbReference>
<dbReference type="PROSITE" id="PS00211">
    <property type="entry name" value="ABC_TRANSPORTER_1"/>
    <property type="match status" value="1"/>
</dbReference>
<dbReference type="PANTHER" id="PTHR42781">
    <property type="entry name" value="SPERMIDINE/PUTRESCINE IMPORT ATP-BINDING PROTEIN POTA"/>
    <property type="match status" value="1"/>
</dbReference>
<reference evidence="6" key="2">
    <citation type="submission" date="2020-09" db="EMBL/GenBank/DDBJ databases">
        <authorList>
            <person name="Sun Q."/>
            <person name="Zhou Y."/>
        </authorList>
    </citation>
    <scope>NUCLEOTIDE SEQUENCE</scope>
    <source>
        <strain evidence="6">CGMCC 1.15493</strain>
    </source>
</reference>
<dbReference type="GO" id="GO:0016887">
    <property type="term" value="F:ATP hydrolysis activity"/>
    <property type="evidence" value="ECO:0007669"/>
    <property type="project" value="InterPro"/>
</dbReference>
<dbReference type="SUPFAM" id="SSF52540">
    <property type="entry name" value="P-loop containing nucleoside triphosphate hydrolases"/>
    <property type="match status" value="1"/>
</dbReference>
<evidence type="ECO:0000256" key="2">
    <source>
        <dbReference type="ARBA" id="ARBA00022448"/>
    </source>
</evidence>
<feature type="domain" description="ABC transporter" evidence="5">
    <location>
        <begin position="5"/>
        <end position="233"/>
    </location>
</feature>
<keyword evidence="3" id="KW-0547">Nucleotide-binding</keyword>
<dbReference type="RefSeq" id="WP_188850492.1">
    <property type="nucleotide sequence ID" value="NZ_BMJJ01000004.1"/>
</dbReference>
<keyword evidence="2" id="KW-0813">Transport</keyword>
<dbReference type="InterPro" id="IPR008995">
    <property type="entry name" value="Mo/tungstate-bd_C_term_dom"/>
</dbReference>
<dbReference type="EMBL" id="BMJJ01000004">
    <property type="protein sequence ID" value="GGD17424.1"/>
    <property type="molecule type" value="Genomic_DNA"/>
</dbReference>
<dbReference type="SMART" id="SM00382">
    <property type="entry name" value="AAA"/>
    <property type="match status" value="1"/>
</dbReference>
<dbReference type="Gene3D" id="3.40.50.300">
    <property type="entry name" value="P-loop containing nucleotide triphosphate hydrolases"/>
    <property type="match status" value="1"/>
</dbReference>
<dbReference type="AlphaFoldDB" id="A0A916XWW7"/>
<keyword evidence="4" id="KW-0067">ATP-binding</keyword>
<dbReference type="FunFam" id="3.40.50.300:FF:000425">
    <property type="entry name" value="Probable ABC transporter, ATP-binding subunit"/>
    <property type="match status" value="1"/>
</dbReference>
<dbReference type="Pfam" id="PF00005">
    <property type="entry name" value="ABC_tran"/>
    <property type="match status" value="1"/>
</dbReference>
<gene>
    <name evidence="6" type="primary">sfuC</name>
    <name evidence="6" type="ORF">GCM10011335_20390</name>
</gene>
<dbReference type="GO" id="GO:0015697">
    <property type="term" value="P:quaternary ammonium group transport"/>
    <property type="evidence" value="ECO:0007669"/>
    <property type="project" value="UniProtKB-ARBA"/>
</dbReference>
<keyword evidence="7" id="KW-1185">Reference proteome</keyword>
<dbReference type="InterPro" id="IPR017871">
    <property type="entry name" value="ABC_transporter-like_CS"/>
</dbReference>
<evidence type="ECO:0000313" key="7">
    <source>
        <dbReference type="Proteomes" id="UP000613160"/>
    </source>
</evidence>
<dbReference type="GO" id="GO:0005524">
    <property type="term" value="F:ATP binding"/>
    <property type="evidence" value="ECO:0007669"/>
    <property type="project" value="UniProtKB-KW"/>
</dbReference>
<dbReference type="InterPro" id="IPR013611">
    <property type="entry name" value="Transp-assoc_OB_typ2"/>
</dbReference>
<dbReference type="GO" id="GO:0022857">
    <property type="term" value="F:transmembrane transporter activity"/>
    <property type="evidence" value="ECO:0007669"/>
    <property type="project" value="InterPro"/>
</dbReference>
<organism evidence="6 7">
    <name type="scientific">Aureimonas glaciei</name>
    <dbReference type="NCBI Taxonomy" id="1776957"/>
    <lineage>
        <taxon>Bacteria</taxon>
        <taxon>Pseudomonadati</taxon>
        <taxon>Pseudomonadota</taxon>
        <taxon>Alphaproteobacteria</taxon>
        <taxon>Hyphomicrobiales</taxon>
        <taxon>Aurantimonadaceae</taxon>
        <taxon>Aureimonas</taxon>
    </lineage>
</organism>
<sequence length="336" mass="35630">MTPILSLRRLSRRFGGTLAVDDVSLDIAAGEIHGLIGPSGCGKSTLLRMIAGFENLDAGEIRLSDERIDGIAPERRGIGIVFQDYALFPHMTVAGNLQFAMKATPRSERPARLASLLAMVKLEGLEQRFPDQLSGGQQQRVALARTFAAAPRLVLLDEPFSNLDAELRETARDEIRGVLKATGLSILLVTHDREEALTFCDRISVMKDGRIRQTGTPTLVYDRPIDAFVAGFLGPVTILAGRADGEMADTAAGRLAITPGGHGHLTLALRPESLAVAAEGPLHGTVATRSFRGARLSLGVMLGGLQVNVDAPPACPAQPGDAIALVQRAPAIVLAS</sequence>
<dbReference type="GO" id="GO:0043190">
    <property type="term" value="C:ATP-binding cassette (ABC) transporter complex"/>
    <property type="evidence" value="ECO:0007669"/>
    <property type="project" value="InterPro"/>
</dbReference>
<dbReference type="Pfam" id="PF08402">
    <property type="entry name" value="TOBE_2"/>
    <property type="match status" value="1"/>
</dbReference>
<dbReference type="InterPro" id="IPR027417">
    <property type="entry name" value="P-loop_NTPase"/>
</dbReference>
<dbReference type="PANTHER" id="PTHR42781:SF4">
    <property type="entry name" value="SPERMIDINE_PUTRESCINE IMPORT ATP-BINDING PROTEIN POTA"/>
    <property type="match status" value="1"/>
</dbReference>
<comment type="caution">
    <text evidence="6">The sequence shown here is derived from an EMBL/GenBank/DDBJ whole genome shotgun (WGS) entry which is preliminary data.</text>
</comment>
<protein>
    <submittedName>
        <fullName evidence="6">Spermidine/putrescine ABC transporter ATPase</fullName>
    </submittedName>
</protein>
<reference evidence="6" key="1">
    <citation type="journal article" date="2014" name="Int. J. Syst. Evol. Microbiol.">
        <title>Complete genome sequence of Corynebacterium casei LMG S-19264T (=DSM 44701T), isolated from a smear-ripened cheese.</title>
        <authorList>
            <consortium name="US DOE Joint Genome Institute (JGI-PGF)"/>
            <person name="Walter F."/>
            <person name="Albersmeier A."/>
            <person name="Kalinowski J."/>
            <person name="Ruckert C."/>
        </authorList>
    </citation>
    <scope>NUCLEOTIDE SEQUENCE</scope>
    <source>
        <strain evidence="6">CGMCC 1.15493</strain>
    </source>
</reference>
<evidence type="ECO:0000256" key="4">
    <source>
        <dbReference type="ARBA" id="ARBA00022840"/>
    </source>
</evidence>
<dbReference type="Proteomes" id="UP000613160">
    <property type="component" value="Unassembled WGS sequence"/>
</dbReference>
<accession>A0A916XWW7</accession>
<dbReference type="InterPro" id="IPR003593">
    <property type="entry name" value="AAA+_ATPase"/>
</dbReference>
<dbReference type="InterPro" id="IPR050093">
    <property type="entry name" value="ABC_SmlMolc_Importer"/>
</dbReference>
<evidence type="ECO:0000256" key="1">
    <source>
        <dbReference type="ARBA" id="ARBA00005417"/>
    </source>
</evidence>
<dbReference type="InterPro" id="IPR003439">
    <property type="entry name" value="ABC_transporter-like_ATP-bd"/>
</dbReference>
<proteinExistence type="inferred from homology"/>
<evidence type="ECO:0000259" key="5">
    <source>
        <dbReference type="PROSITE" id="PS50893"/>
    </source>
</evidence>